<feature type="transmembrane region" description="Helical" evidence="1">
    <location>
        <begin position="87"/>
        <end position="107"/>
    </location>
</feature>
<reference evidence="3 4" key="1">
    <citation type="submission" date="2015-02" db="EMBL/GenBank/DDBJ databases">
        <title>Evolution of amylase-binding proteins of oral streptococcal species.</title>
        <authorList>
            <person name="Haase E.M."/>
        </authorList>
    </citation>
    <scope>NUCLEOTIDE SEQUENCE [LARGE SCALE GENOMIC DNA]</scope>
    <source>
        <strain evidence="3 4">OT25</strain>
    </source>
</reference>
<feature type="domain" description="Sensor histidine kinase NatK-like C-terminal" evidence="2">
    <location>
        <begin position="337"/>
        <end position="438"/>
    </location>
</feature>
<organism evidence="3 4">
    <name type="scientific">Streptococcus mitis</name>
    <dbReference type="NCBI Taxonomy" id="28037"/>
    <lineage>
        <taxon>Bacteria</taxon>
        <taxon>Bacillati</taxon>
        <taxon>Bacillota</taxon>
        <taxon>Bacilli</taxon>
        <taxon>Lactobacillales</taxon>
        <taxon>Streptococcaceae</taxon>
        <taxon>Streptococcus</taxon>
        <taxon>Streptococcus mitis group</taxon>
    </lineage>
</organism>
<feature type="transmembrane region" description="Helical" evidence="1">
    <location>
        <begin position="185"/>
        <end position="207"/>
    </location>
</feature>
<proteinExistence type="predicted"/>
<dbReference type="InterPro" id="IPR032834">
    <property type="entry name" value="NatK-like_C"/>
</dbReference>
<dbReference type="EMBL" id="JYGP01000001">
    <property type="protein sequence ID" value="KJQ69355.1"/>
    <property type="molecule type" value="Genomic_DNA"/>
</dbReference>
<keyword evidence="1" id="KW-0812">Transmembrane</keyword>
<comment type="caution">
    <text evidence="3">The sequence shown here is derived from an EMBL/GenBank/DDBJ whole genome shotgun (WGS) entry which is preliminary data.</text>
</comment>
<dbReference type="Proteomes" id="UP000033538">
    <property type="component" value="Unassembled WGS sequence"/>
</dbReference>
<dbReference type="InterPro" id="IPR036890">
    <property type="entry name" value="HATPase_C_sf"/>
</dbReference>
<dbReference type="PATRIC" id="fig|28037.212.peg.27"/>
<name>A0A0F2DH85_STRMT</name>
<dbReference type="SUPFAM" id="SSF55874">
    <property type="entry name" value="ATPase domain of HSP90 chaperone/DNA topoisomerase II/histidine kinase"/>
    <property type="match status" value="1"/>
</dbReference>
<dbReference type="AlphaFoldDB" id="A0A0F2DH85"/>
<keyword evidence="1" id="KW-1133">Transmembrane helix</keyword>
<dbReference type="PANTHER" id="PTHR40448">
    <property type="entry name" value="TWO-COMPONENT SENSOR HISTIDINE KINASE"/>
    <property type="match status" value="1"/>
</dbReference>
<evidence type="ECO:0000313" key="3">
    <source>
        <dbReference type="EMBL" id="KJQ69355.1"/>
    </source>
</evidence>
<protein>
    <submittedName>
        <fullName evidence="3">Sensor histidine kinase ComD</fullName>
        <ecNumber evidence="3">2.7.3.-</ecNumber>
    </submittedName>
</protein>
<gene>
    <name evidence="3" type="primary">comD_1</name>
    <name evidence="3" type="ORF">TZ90_00032</name>
</gene>
<accession>A0A0F2DH85</accession>
<feature type="transmembrane region" description="Helical" evidence="1">
    <location>
        <begin position="58"/>
        <end position="75"/>
    </location>
</feature>
<keyword evidence="1" id="KW-0472">Membrane</keyword>
<evidence type="ECO:0000256" key="1">
    <source>
        <dbReference type="SAM" id="Phobius"/>
    </source>
</evidence>
<dbReference type="EC" id="2.7.3.-" evidence="3"/>
<dbReference type="Gene3D" id="3.30.565.10">
    <property type="entry name" value="Histidine kinase-like ATPase, C-terminal domain"/>
    <property type="match status" value="1"/>
</dbReference>
<feature type="transmembrane region" description="Helical" evidence="1">
    <location>
        <begin position="6"/>
        <end position="29"/>
    </location>
</feature>
<dbReference type="GO" id="GO:0016301">
    <property type="term" value="F:kinase activity"/>
    <property type="evidence" value="ECO:0007669"/>
    <property type="project" value="UniProtKB-KW"/>
</dbReference>
<evidence type="ECO:0000259" key="2">
    <source>
        <dbReference type="Pfam" id="PF14501"/>
    </source>
</evidence>
<keyword evidence="3" id="KW-0808">Transferase</keyword>
<keyword evidence="3" id="KW-0418">Kinase</keyword>
<dbReference type="PANTHER" id="PTHR40448:SF1">
    <property type="entry name" value="TWO-COMPONENT SENSOR HISTIDINE KINASE"/>
    <property type="match status" value="1"/>
</dbReference>
<dbReference type="Pfam" id="PF14501">
    <property type="entry name" value="HATPase_c_5"/>
    <property type="match status" value="1"/>
</dbReference>
<dbReference type="GO" id="GO:0042802">
    <property type="term" value="F:identical protein binding"/>
    <property type="evidence" value="ECO:0007669"/>
    <property type="project" value="TreeGrafter"/>
</dbReference>
<feature type="transmembrane region" description="Helical" evidence="1">
    <location>
        <begin position="119"/>
        <end position="139"/>
    </location>
</feature>
<evidence type="ECO:0000313" key="4">
    <source>
        <dbReference type="Proteomes" id="UP000033538"/>
    </source>
</evidence>
<sequence>MIILEFLVSVLYILLVVVSTMVPTIYLGAQISPEFYKKRYWILIFLISLSARQTFGELFHIGVLIYFYCIFLLVLHKGKGESLFLSLYLFLFFQSIRYLFLTIWIRVLSGEHCCFVDSFSTLYISIFDLLSIFLCCKIMKRWSLDLDLFFSDTFKTHYRKSFFIILPLTGFRIFSSFMTNRNSSFYVRFDTTISLLIFILFFSWLFYIRHLEQVYRDEQTIQRQEEENRSLQGMVDKLGHLYDEVRGFRHDFAGIVASMEPAIANQDMAEVSTIYQDVFLKTNEKLRKADYTAFNLHNIHDIAIRNTLAKAMIVADKQGIHFSLETVGVVEELALPMLEAIRILSILTTNALEAASEAENPQIRVALLASDRSVRFIIENTRKKEELNPSILSQKGYSTKGNHSGLGLATLEDMVFHYDLNLDTQLGEMTFRQDLELPFKDEKRGGEE</sequence>